<protein>
    <submittedName>
        <fullName evidence="3">Uncharacterized protein</fullName>
    </submittedName>
</protein>
<name>A0ABW1T2Z2_9ACTN</name>
<gene>
    <name evidence="3" type="ORF">ACFQGU_14450</name>
</gene>
<keyword evidence="1" id="KW-0175">Coiled coil</keyword>
<reference evidence="4" key="1">
    <citation type="journal article" date="2019" name="Int. J. Syst. Evol. Microbiol.">
        <title>The Global Catalogue of Microorganisms (GCM) 10K type strain sequencing project: providing services to taxonomists for standard genome sequencing and annotation.</title>
        <authorList>
            <consortium name="The Broad Institute Genomics Platform"/>
            <consortium name="The Broad Institute Genome Sequencing Center for Infectious Disease"/>
            <person name="Wu L."/>
            <person name="Ma J."/>
        </authorList>
    </citation>
    <scope>NUCLEOTIDE SEQUENCE [LARGE SCALE GENOMIC DNA]</scope>
    <source>
        <strain evidence="4">CGMCC 4.7317</strain>
    </source>
</reference>
<keyword evidence="4" id="KW-1185">Reference proteome</keyword>
<dbReference type="EMBL" id="JBHSTI010000008">
    <property type="protein sequence ID" value="MFC6239083.1"/>
    <property type="molecule type" value="Genomic_DNA"/>
</dbReference>
<comment type="caution">
    <text evidence="3">The sequence shown here is derived from an EMBL/GenBank/DDBJ whole genome shotgun (WGS) entry which is preliminary data.</text>
</comment>
<dbReference type="RefSeq" id="WP_386767845.1">
    <property type="nucleotide sequence ID" value="NZ_JBHSTI010000008.1"/>
</dbReference>
<accession>A0ABW1T2Z2</accession>
<proteinExistence type="predicted"/>
<organism evidence="3 4">
    <name type="scientific">Longivirga aurantiaca</name>
    <dbReference type="NCBI Taxonomy" id="1837743"/>
    <lineage>
        <taxon>Bacteria</taxon>
        <taxon>Bacillati</taxon>
        <taxon>Actinomycetota</taxon>
        <taxon>Actinomycetes</taxon>
        <taxon>Sporichthyales</taxon>
        <taxon>Sporichthyaceae</taxon>
        <taxon>Longivirga</taxon>
    </lineage>
</organism>
<evidence type="ECO:0000256" key="1">
    <source>
        <dbReference type="SAM" id="Coils"/>
    </source>
</evidence>
<keyword evidence="2" id="KW-0732">Signal</keyword>
<dbReference type="PROSITE" id="PS51257">
    <property type="entry name" value="PROKAR_LIPOPROTEIN"/>
    <property type="match status" value="1"/>
</dbReference>
<evidence type="ECO:0000313" key="3">
    <source>
        <dbReference type="EMBL" id="MFC6239083.1"/>
    </source>
</evidence>
<feature type="chain" id="PRO_5047343553" evidence="2">
    <location>
        <begin position="27"/>
        <end position="157"/>
    </location>
</feature>
<evidence type="ECO:0000256" key="2">
    <source>
        <dbReference type="SAM" id="SignalP"/>
    </source>
</evidence>
<dbReference type="Proteomes" id="UP001596138">
    <property type="component" value="Unassembled WGS sequence"/>
</dbReference>
<feature type="signal peptide" evidence="2">
    <location>
        <begin position="1"/>
        <end position="26"/>
    </location>
</feature>
<feature type="coiled-coil region" evidence="1">
    <location>
        <begin position="86"/>
        <end position="138"/>
    </location>
</feature>
<sequence length="157" mass="15587">MRTRFAGIVVAASLLALTGCSQQSEADAVASLDARLATVEDRLAGVEAVVGEALIAEPAKQLQAELDQLVLDVAGAEVPADVQADLDAAKDAVADAQAAAEAAIAAEEAEDAATAEAVAAAQKAIADARAKLEAVKEALAGFLATARPTPSASPSPS</sequence>
<evidence type="ECO:0000313" key="4">
    <source>
        <dbReference type="Proteomes" id="UP001596138"/>
    </source>
</evidence>